<dbReference type="InterPro" id="IPR019776">
    <property type="entry name" value="Flagellar_basal_body_rod_CS"/>
</dbReference>
<dbReference type="InterPro" id="IPR037925">
    <property type="entry name" value="FlgE/F/G-like"/>
</dbReference>
<dbReference type="NCBIfam" id="TIGR02488">
    <property type="entry name" value="flgG_G_neg"/>
    <property type="match status" value="1"/>
</dbReference>
<evidence type="ECO:0000256" key="6">
    <source>
        <dbReference type="ARBA" id="ARBA00032912"/>
    </source>
</evidence>
<dbReference type="InterPro" id="IPR020013">
    <property type="entry name" value="Flagellar_FlgE/F/G"/>
</dbReference>
<dbReference type="InterPro" id="IPR012834">
    <property type="entry name" value="FlgG_G_neg"/>
</dbReference>
<evidence type="ECO:0000256" key="5">
    <source>
        <dbReference type="ARBA" id="ARBA00025933"/>
    </source>
</evidence>
<dbReference type="PANTHER" id="PTHR30435">
    <property type="entry name" value="FLAGELLAR PROTEIN"/>
    <property type="match status" value="1"/>
</dbReference>
<dbReference type="NCBIfam" id="TIGR03506">
    <property type="entry name" value="FlgEFG_subfam"/>
    <property type="match status" value="2"/>
</dbReference>
<name>A0ABM7MC59_9GAMM</name>
<accession>A0ABM7MC59</accession>
<dbReference type="InterPro" id="IPR010930">
    <property type="entry name" value="Flg_bb/hook_C_dom"/>
</dbReference>
<dbReference type="SUPFAM" id="SSF117143">
    <property type="entry name" value="Flagellar hook protein flgE"/>
    <property type="match status" value="1"/>
</dbReference>
<dbReference type="EMBL" id="AP024202">
    <property type="protein sequence ID" value="BCN92967.1"/>
    <property type="molecule type" value="Genomic_DNA"/>
</dbReference>
<proteinExistence type="inferred from homology"/>
<dbReference type="InterPro" id="IPR053967">
    <property type="entry name" value="LlgE_F_G-like_D1"/>
</dbReference>
<keyword evidence="12" id="KW-0966">Cell projection</keyword>
<dbReference type="Pfam" id="PF06429">
    <property type="entry name" value="Flg_bbr_C"/>
    <property type="match status" value="1"/>
</dbReference>
<evidence type="ECO:0000259" key="10">
    <source>
        <dbReference type="Pfam" id="PF06429"/>
    </source>
</evidence>
<comment type="subunit">
    <text evidence="5 8">The basal body constitutes a major portion of the flagellar organelle and consists of four rings (L,P,S, and M) mounted on a central rod. The rod consists of about 26 subunits of FlgG in the distal portion, and FlgB, FlgC and FlgF are thought to build up the proximal portion of the rod with about 6 subunits each.</text>
</comment>
<dbReference type="RefSeq" id="WP_237263742.1">
    <property type="nucleotide sequence ID" value="NZ_AP024202.1"/>
</dbReference>
<evidence type="ECO:0000256" key="7">
    <source>
        <dbReference type="NCBIfam" id="TIGR02488"/>
    </source>
</evidence>
<feature type="domain" description="Flagellar basal-body/hook protein C-terminal" evidence="10">
    <location>
        <begin position="218"/>
        <end position="261"/>
    </location>
</feature>
<feature type="domain" description="Flagellar basal body rod protein N-terminal" evidence="9">
    <location>
        <begin position="5"/>
        <end position="35"/>
    </location>
</feature>
<evidence type="ECO:0000256" key="1">
    <source>
        <dbReference type="ARBA" id="ARBA00004117"/>
    </source>
</evidence>
<sequence length="263" mass="28247">MNRALYVAKTGLEAQQFRLAAISNNIANANTYGYKTGRAEFDDLIYQNVRQPGAQASQDQANTLPSGLQLGTGVKAIGVQKIHTQGNLMVTDNQLDIAIEGKGFFQVLDQEGNLMYTRDGSFEVNQNGDVVTSSGYLLEPNINIPQDATEISITRDGAVYVSQPGNVEQNQVGQIELASFINPAGLESLGHNFYSETTASGTPNINNPQTAEAGALTQGALEASNVNTVEELIGMIEAQRTYEMNSKAISAADGMMQYLNNNT</sequence>
<keyword evidence="4 8" id="KW-0975">Bacterial flagellum</keyword>
<evidence type="ECO:0000259" key="11">
    <source>
        <dbReference type="Pfam" id="PF22692"/>
    </source>
</evidence>
<evidence type="ECO:0000256" key="3">
    <source>
        <dbReference type="ARBA" id="ARBA00017948"/>
    </source>
</evidence>
<feature type="domain" description="Flagellar hook protein FlgE/F/G-like D1" evidence="11">
    <location>
        <begin position="98"/>
        <end position="161"/>
    </location>
</feature>
<evidence type="ECO:0000313" key="12">
    <source>
        <dbReference type="EMBL" id="BCN92967.1"/>
    </source>
</evidence>
<evidence type="ECO:0000256" key="8">
    <source>
        <dbReference type="RuleBase" id="RU362116"/>
    </source>
</evidence>
<dbReference type="Pfam" id="PF00460">
    <property type="entry name" value="Flg_bb_rod"/>
    <property type="match status" value="1"/>
</dbReference>
<comment type="similarity">
    <text evidence="2 8">Belongs to the flagella basal body rod proteins family.</text>
</comment>
<keyword evidence="12" id="KW-0282">Flagellum</keyword>
<dbReference type="InterPro" id="IPR001444">
    <property type="entry name" value="Flag_bb_rod_N"/>
</dbReference>
<gene>
    <name evidence="12" type="primary">flgG</name>
    <name evidence="12" type="ORF">THMIRHAM_07520</name>
</gene>
<keyword evidence="12" id="KW-0969">Cilium</keyword>
<keyword evidence="13" id="KW-1185">Reference proteome</keyword>
<organism evidence="12 13">
    <name type="scientific">Thiomicrorhabdus immobilis</name>
    <dbReference type="NCBI Taxonomy" id="2791037"/>
    <lineage>
        <taxon>Bacteria</taxon>
        <taxon>Pseudomonadati</taxon>
        <taxon>Pseudomonadota</taxon>
        <taxon>Gammaproteobacteria</taxon>
        <taxon>Thiotrichales</taxon>
        <taxon>Piscirickettsiaceae</taxon>
        <taxon>Thiomicrorhabdus</taxon>
    </lineage>
</organism>
<reference evidence="12" key="1">
    <citation type="journal article" date="2022" name="Arch. Microbiol.">
        <title>Thiomicrorhabdus immobilis sp. nov., a mesophilic sulfur-oxidizing bacterium isolated from sediment of a brackish lake in northern Japan.</title>
        <authorList>
            <person name="Kojima H."/>
            <person name="Mochizuki J."/>
            <person name="Kanda M."/>
            <person name="Watanabe T."/>
            <person name="Fukui M."/>
        </authorList>
    </citation>
    <scope>NUCLEOTIDE SEQUENCE</scope>
    <source>
        <strain evidence="12">Am19</strain>
    </source>
</reference>
<comment type="subcellular location">
    <subcellularLocation>
        <location evidence="1 8">Bacterial flagellum basal body</location>
    </subcellularLocation>
</comment>
<dbReference type="Pfam" id="PF22692">
    <property type="entry name" value="LlgE_F_G_D1"/>
    <property type="match status" value="1"/>
</dbReference>
<evidence type="ECO:0000313" key="13">
    <source>
        <dbReference type="Proteomes" id="UP001054820"/>
    </source>
</evidence>
<dbReference type="Proteomes" id="UP001054820">
    <property type="component" value="Chromosome"/>
</dbReference>
<protein>
    <recommendedName>
        <fullName evidence="3 7">Flagellar basal-body rod protein FlgG</fullName>
    </recommendedName>
    <alternativeName>
        <fullName evidence="6 8">Distal rod protein</fullName>
    </alternativeName>
</protein>
<evidence type="ECO:0000259" key="9">
    <source>
        <dbReference type="Pfam" id="PF00460"/>
    </source>
</evidence>
<evidence type="ECO:0000256" key="4">
    <source>
        <dbReference type="ARBA" id="ARBA00023143"/>
    </source>
</evidence>
<dbReference type="PROSITE" id="PS00588">
    <property type="entry name" value="FLAGELLA_BB_ROD"/>
    <property type="match status" value="1"/>
</dbReference>
<dbReference type="PANTHER" id="PTHR30435:SF19">
    <property type="entry name" value="FLAGELLAR BASAL-BODY ROD PROTEIN FLGG"/>
    <property type="match status" value="1"/>
</dbReference>
<evidence type="ECO:0000256" key="2">
    <source>
        <dbReference type="ARBA" id="ARBA00009677"/>
    </source>
</evidence>